<accession>A0ABT7WAM8</accession>
<organism evidence="3 4">
    <name type="scientific">Robiginitalea aurantiaca</name>
    <dbReference type="NCBI Taxonomy" id="3056915"/>
    <lineage>
        <taxon>Bacteria</taxon>
        <taxon>Pseudomonadati</taxon>
        <taxon>Bacteroidota</taxon>
        <taxon>Flavobacteriia</taxon>
        <taxon>Flavobacteriales</taxon>
        <taxon>Flavobacteriaceae</taxon>
        <taxon>Robiginitalea</taxon>
    </lineage>
</organism>
<proteinExistence type="predicted"/>
<evidence type="ECO:0000313" key="3">
    <source>
        <dbReference type="EMBL" id="MDM9629974.1"/>
    </source>
</evidence>
<evidence type="ECO:0000259" key="2">
    <source>
        <dbReference type="Pfam" id="PF06283"/>
    </source>
</evidence>
<dbReference type="Pfam" id="PF06283">
    <property type="entry name" value="ThuA"/>
    <property type="match status" value="1"/>
</dbReference>
<keyword evidence="4" id="KW-1185">Reference proteome</keyword>
<protein>
    <submittedName>
        <fullName evidence="3">ThuA domain-containing protein</fullName>
    </submittedName>
</protein>
<dbReference type="Gene3D" id="3.40.50.880">
    <property type="match status" value="1"/>
</dbReference>
<evidence type="ECO:0000256" key="1">
    <source>
        <dbReference type="SAM" id="SignalP"/>
    </source>
</evidence>
<dbReference type="EMBL" id="JAUDUY010000001">
    <property type="protein sequence ID" value="MDM9629974.1"/>
    <property type="molecule type" value="Genomic_DNA"/>
</dbReference>
<dbReference type="PANTHER" id="PTHR40469">
    <property type="entry name" value="SECRETED GLYCOSYL HYDROLASE"/>
    <property type="match status" value="1"/>
</dbReference>
<dbReference type="Proteomes" id="UP001174839">
    <property type="component" value="Unassembled WGS sequence"/>
</dbReference>
<feature type="chain" id="PRO_5047217367" evidence="1">
    <location>
        <begin position="28"/>
        <end position="254"/>
    </location>
</feature>
<comment type="caution">
    <text evidence="3">The sequence shown here is derived from an EMBL/GenBank/DDBJ whole genome shotgun (WGS) entry which is preliminary data.</text>
</comment>
<name>A0ABT7WAM8_9FLAO</name>
<reference evidence="3" key="1">
    <citation type="submission" date="2023-06" db="EMBL/GenBank/DDBJ databases">
        <title>Robiginitalea aurantiacus sp. nov. and Algoriphagus sediminis sp. nov., isolated from coastal sediment.</title>
        <authorList>
            <person name="Zhou Z.Y."/>
            <person name="An J."/>
            <person name="Jia Y.W."/>
            <person name="Du Z.J."/>
        </authorList>
    </citation>
    <scope>NUCLEOTIDE SEQUENCE</scope>
    <source>
        <strain evidence="3">M39</strain>
    </source>
</reference>
<dbReference type="InterPro" id="IPR029010">
    <property type="entry name" value="ThuA-like"/>
</dbReference>
<evidence type="ECO:0000313" key="4">
    <source>
        <dbReference type="Proteomes" id="UP001174839"/>
    </source>
</evidence>
<dbReference type="RefSeq" id="WP_289723341.1">
    <property type="nucleotide sequence ID" value="NZ_JAUDUY010000001.1"/>
</dbReference>
<gene>
    <name evidence="3" type="ORF">QU605_00715</name>
</gene>
<feature type="signal peptide" evidence="1">
    <location>
        <begin position="1"/>
        <end position="27"/>
    </location>
</feature>
<dbReference type="SUPFAM" id="SSF52317">
    <property type="entry name" value="Class I glutamine amidotransferase-like"/>
    <property type="match status" value="1"/>
</dbReference>
<feature type="domain" description="ThuA-like" evidence="2">
    <location>
        <begin position="41"/>
        <end position="250"/>
    </location>
</feature>
<dbReference type="PANTHER" id="PTHR40469:SF2">
    <property type="entry name" value="GALACTOSE-BINDING DOMAIN-LIKE SUPERFAMILY PROTEIN"/>
    <property type="match status" value="1"/>
</dbReference>
<dbReference type="InterPro" id="IPR029062">
    <property type="entry name" value="Class_I_gatase-like"/>
</dbReference>
<keyword evidence="1" id="KW-0732">Signal</keyword>
<sequence>MIASLRPVTSFLLLLLCSAVFPAMSLAQQPEGTASASKPEVLVYTNTNGFRHTSIEFGLATLGRLAEQEGVLMDHTEDSLQFNSKNLSKYQLVVFLSTTGDVLAAEQEKAFRSFVEGGGAFMGIHAATDTEYDWPWYGALVGAYFESHPDQQEAVLNVEDRTHPATAHMPKTWKHHDEWYNFKNINPDLHVLIRLDEASYEGGKNGVNHPIAWYHENAGGRVFYTGMGHTEATFKNPLFIEHLRGGLRYCLGMD</sequence>